<evidence type="ECO:0000256" key="1">
    <source>
        <dbReference type="SAM" id="MobiDB-lite"/>
    </source>
</evidence>
<dbReference type="EMBL" id="CAJEUB010000055">
    <property type="protein sequence ID" value="CAD1847390.1"/>
    <property type="molecule type" value="Genomic_DNA"/>
</dbReference>
<proteinExistence type="predicted"/>
<accession>A0A6V7QVW2</accession>
<protein>
    <submittedName>
        <fullName evidence="2">Uncharacterized protein</fullName>
    </submittedName>
</protein>
<sequence length="150" mass="15614">MAAGERSSFYDHAGSNGVRQRSPTHDAEHGGRQGIGRARSRDRGVAGDSDAARVCGKISIGTYNTVSLREQRGCCSSIISWGREGGGVGAEGLREGRLGDGAPNRLGTPAHAGGIGRPEIRAFLAAWKISSLAFAASGARRELPALNGWD</sequence>
<dbReference type="AlphaFoldDB" id="A0A6V7QVW2"/>
<reference evidence="2" key="1">
    <citation type="submission" date="2020-07" db="EMBL/GenBank/DDBJ databases">
        <authorList>
            <person name="Lin J."/>
        </authorList>
    </citation>
    <scope>NUCLEOTIDE SEQUENCE</scope>
</reference>
<name>A0A6V7QVW2_ANACO</name>
<feature type="region of interest" description="Disordered" evidence="1">
    <location>
        <begin position="1"/>
        <end position="50"/>
    </location>
</feature>
<organism evidence="2">
    <name type="scientific">Ananas comosus var. bracteatus</name>
    <name type="common">red pineapple</name>
    <dbReference type="NCBI Taxonomy" id="296719"/>
    <lineage>
        <taxon>Eukaryota</taxon>
        <taxon>Viridiplantae</taxon>
        <taxon>Streptophyta</taxon>
        <taxon>Embryophyta</taxon>
        <taxon>Tracheophyta</taxon>
        <taxon>Spermatophyta</taxon>
        <taxon>Magnoliopsida</taxon>
        <taxon>Liliopsida</taxon>
        <taxon>Poales</taxon>
        <taxon>Bromeliaceae</taxon>
        <taxon>Bromelioideae</taxon>
        <taxon>Ananas</taxon>
    </lineage>
</organism>
<gene>
    <name evidence="2" type="ORF">CB5_LOCUS30601</name>
</gene>
<evidence type="ECO:0000313" key="2">
    <source>
        <dbReference type="EMBL" id="CAD1847390.1"/>
    </source>
</evidence>